<dbReference type="PANTHER" id="PTHR45663:SF11">
    <property type="entry name" value="GEO12009P1"/>
    <property type="match status" value="1"/>
</dbReference>
<dbReference type="GeneID" id="585239"/>
<dbReference type="SUPFAM" id="SSF52833">
    <property type="entry name" value="Thioredoxin-like"/>
    <property type="match status" value="1"/>
</dbReference>
<dbReference type="Proteomes" id="UP000007110">
    <property type="component" value="Unassembled WGS sequence"/>
</dbReference>
<sequence>MLKLMQYRHYCSSYHVVNFILTISFIVLRTVRPFCTIFPLTEYDTKECTFNWNESNILLFLACTIAIKNRKRPPLKELVVKVFMFFKVANTILFCMTDPRLAILFAAACIGCMVVFPEPAYIGPQDIVYFKGDALEDELKNNPRTTWIVEFMATWSASCHNIAPTFAELSTTYAHNHLKFGKLDVGRYPEIAEIFQVDSSSLTKQLPTMVLFQGGKEVMRKPGRNKNGQTVRYEFKKADIIRDFDLDRLFASTKSKSQKKADKQEAKAQEQEKKEN</sequence>
<evidence type="ECO:0000259" key="4">
    <source>
        <dbReference type="PROSITE" id="PS51352"/>
    </source>
</evidence>
<dbReference type="Pfam" id="PF00085">
    <property type="entry name" value="Thioredoxin"/>
    <property type="match status" value="1"/>
</dbReference>
<feature type="domain" description="Thioredoxin" evidence="4">
    <location>
        <begin position="112"/>
        <end position="258"/>
    </location>
</feature>
<organism evidence="5 6">
    <name type="scientific">Strongylocentrotus purpuratus</name>
    <name type="common">Purple sea urchin</name>
    <dbReference type="NCBI Taxonomy" id="7668"/>
    <lineage>
        <taxon>Eukaryota</taxon>
        <taxon>Metazoa</taxon>
        <taxon>Echinodermata</taxon>
        <taxon>Eleutherozoa</taxon>
        <taxon>Echinozoa</taxon>
        <taxon>Echinoidea</taxon>
        <taxon>Euechinoidea</taxon>
        <taxon>Echinacea</taxon>
        <taxon>Camarodonta</taxon>
        <taxon>Echinidea</taxon>
        <taxon>Strongylocentrotidae</taxon>
        <taxon>Strongylocentrotus</taxon>
    </lineage>
</organism>
<keyword evidence="6" id="KW-1185">Reference proteome</keyword>
<dbReference type="PANTHER" id="PTHR45663">
    <property type="entry name" value="GEO12009P1"/>
    <property type="match status" value="1"/>
</dbReference>
<keyword evidence="3" id="KW-0472">Membrane</keyword>
<dbReference type="InterPro" id="IPR036249">
    <property type="entry name" value="Thioredoxin-like_sf"/>
</dbReference>
<evidence type="ECO:0000256" key="3">
    <source>
        <dbReference type="SAM" id="Phobius"/>
    </source>
</evidence>
<evidence type="ECO:0000256" key="1">
    <source>
        <dbReference type="ARBA" id="ARBA00004479"/>
    </source>
</evidence>
<dbReference type="Gene3D" id="3.40.30.10">
    <property type="entry name" value="Glutaredoxin"/>
    <property type="match status" value="1"/>
</dbReference>
<keyword evidence="3" id="KW-1133">Transmembrane helix</keyword>
<accession>A0A7M7PCS3</accession>
<dbReference type="AlphaFoldDB" id="A0A7M7PCS3"/>
<keyword evidence="3" id="KW-0812">Transmembrane</keyword>
<dbReference type="EnsemblMetazoa" id="XM_030991417">
    <property type="protein sequence ID" value="XP_030847277"/>
    <property type="gene ID" value="LOC585239"/>
</dbReference>
<dbReference type="InterPro" id="IPR037463">
    <property type="entry name" value="TMX2_thioredoxin_dom"/>
</dbReference>
<dbReference type="OrthoDB" id="20229at2759"/>
<dbReference type="PROSITE" id="PS51352">
    <property type="entry name" value="THIOREDOXIN_2"/>
    <property type="match status" value="1"/>
</dbReference>
<proteinExistence type="predicted"/>
<dbReference type="GO" id="GO:0016020">
    <property type="term" value="C:membrane"/>
    <property type="evidence" value="ECO:0007669"/>
    <property type="project" value="UniProtKB-SubCell"/>
</dbReference>
<evidence type="ECO:0000313" key="6">
    <source>
        <dbReference type="Proteomes" id="UP000007110"/>
    </source>
</evidence>
<protein>
    <recommendedName>
        <fullName evidence="4">Thioredoxin domain-containing protein</fullName>
    </recommendedName>
</protein>
<dbReference type="CDD" id="cd02962">
    <property type="entry name" value="TMX2"/>
    <property type="match status" value="1"/>
</dbReference>
<feature type="compositionally biased region" description="Basic and acidic residues" evidence="2">
    <location>
        <begin position="259"/>
        <end position="276"/>
    </location>
</feature>
<evidence type="ECO:0000256" key="2">
    <source>
        <dbReference type="SAM" id="MobiDB-lite"/>
    </source>
</evidence>
<feature type="region of interest" description="Disordered" evidence="2">
    <location>
        <begin position="254"/>
        <end position="276"/>
    </location>
</feature>
<feature type="transmembrane region" description="Helical" evidence="3">
    <location>
        <begin position="102"/>
        <end position="122"/>
    </location>
</feature>
<reference evidence="5" key="2">
    <citation type="submission" date="2021-01" db="UniProtKB">
        <authorList>
            <consortium name="EnsemblMetazoa"/>
        </authorList>
    </citation>
    <scope>IDENTIFICATION</scope>
</reference>
<dbReference type="FunCoup" id="A0A7M7PCS3">
    <property type="interactions" value="1258"/>
</dbReference>
<dbReference type="OMA" id="VIMIRTR"/>
<dbReference type="RefSeq" id="XP_030847277.1">
    <property type="nucleotide sequence ID" value="XM_030991417.1"/>
</dbReference>
<comment type="subcellular location">
    <subcellularLocation>
        <location evidence="1">Membrane</location>
        <topology evidence="1">Single-pass type I membrane protein</topology>
    </subcellularLocation>
</comment>
<dbReference type="CTD" id="51075"/>
<reference evidence="6" key="1">
    <citation type="submission" date="2015-02" db="EMBL/GenBank/DDBJ databases">
        <title>Genome sequencing for Strongylocentrotus purpuratus.</title>
        <authorList>
            <person name="Murali S."/>
            <person name="Liu Y."/>
            <person name="Vee V."/>
            <person name="English A."/>
            <person name="Wang M."/>
            <person name="Skinner E."/>
            <person name="Han Y."/>
            <person name="Muzny D.M."/>
            <person name="Worley K.C."/>
            <person name="Gibbs R.A."/>
        </authorList>
    </citation>
    <scope>NUCLEOTIDE SEQUENCE</scope>
</reference>
<name>A0A7M7PCS3_STRPU</name>
<evidence type="ECO:0000313" key="5">
    <source>
        <dbReference type="EnsemblMetazoa" id="XP_030847277"/>
    </source>
</evidence>
<dbReference type="InParanoid" id="A0A7M7PCS3"/>
<dbReference type="InterPro" id="IPR013766">
    <property type="entry name" value="Thioredoxin_domain"/>
</dbReference>
<dbReference type="KEGG" id="spu:585239"/>